<dbReference type="GeneID" id="120273793"/>
<evidence type="ECO:0000313" key="8">
    <source>
        <dbReference type="RefSeq" id="XP_039136429.1"/>
    </source>
</evidence>
<feature type="compositionally biased region" description="Low complexity" evidence="5">
    <location>
        <begin position="170"/>
        <end position="180"/>
    </location>
</feature>
<evidence type="ECO:0000256" key="3">
    <source>
        <dbReference type="ARBA" id="ARBA00023289"/>
    </source>
</evidence>
<protein>
    <submittedName>
        <fullName evidence="8">Heavy metal-associated isoprenylated plant protein 36-like</fullName>
    </submittedName>
</protein>
<feature type="domain" description="HMA" evidence="6">
    <location>
        <begin position="14"/>
        <end position="77"/>
    </location>
</feature>
<organism evidence="7 8">
    <name type="scientific">Dioscorea cayennensis subsp. rotundata</name>
    <name type="common">White Guinea yam</name>
    <name type="synonym">Dioscorea rotundata</name>
    <dbReference type="NCBI Taxonomy" id="55577"/>
    <lineage>
        <taxon>Eukaryota</taxon>
        <taxon>Viridiplantae</taxon>
        <taxon>Streptophyta</taxon>
        <taxon>Embryophyta</taxon>
        <taxon>Tracheophyta</taxon>
        <taxon>Spermatophyta</taxon>
        <taxon>Magnoliopsida</taxon>
        <taxon>Liliopsida</taxon>
        <taxon>Dioscoreales</taxon>
        <taxon>Dioscoreaceae</taxon>
        <taxon>Dioscorea</taxon>
    </lineage>
</organism>
<dbReference type="RefSeq" id="XP_039136429.1">
    <property type="nucleotide sequence ID" value="XM_039280495.1"/>
</dbReference>
<feature type="region of interest" description="Disordered" evidence="5">
    <location>
        <begin position="76"/>
        <end position="152"/>
    </location>
</feature>
<dbReference type="PROSITE" id="PS50846">
    <property type="entry name" value="HMA_2"/>
    <property type="match status" value="1"/>
</dbReference>
<dbReference type="CDD" id="cd00371">
    <property type="entry name" value="HMA"/>
    <property type="match status" value="1"/>
</dbReference>
<proteinExistence type="inferred from homology"/>
<comment type="similarity">
    <text evidence="4">Belongs to the HIPP family.</text>
</comment>
<dbReference type="InterPro" id="IPR036163">
    <property type="entry name" value="HMA_dom_sf"/>
</dbReference>
<dbReference type="AlphaFoldDB" id="A0AB40C982"/>
<name>A0AB40C982_DIOCR</name>
<dbReference type="Pfam" id="PF00403">
    <property type="entry name" value="HMA"/>
    <property type="match status" value="1"/>
</dbReference>
<evidence type="ECO:0000256" key="1">
    <source>
        <dbReference type="ARBA" id="ARBA00022481"/>
    </source>
</evidence>
<keyword evidence="2" id="KW-0479">Metal-binding</keyword>
<reference evidence="8" key="1">
    <citation type="submission" date="2025-08" db="UniProtKB">
        <authorList>
            <consortium name="RefSeq"/>
        </authorList>
    </citation>
    <scope>IDENTIFICATION</scope>
</reference>
<evidence type="ECO:0000313" key="7">
    <source>
        <dbReference type="Proteomes" id="UP001515500"/>
    </source>
</evidence>
<evidence type="ECO:0000256" key="4">
    <source>
        <dbReference type="ARBA" id="ARBA00024045"/>
    </source>
</evidence>
<dbReference type="SUPFAM" id="SSF55008">
    <property type="entry name" value="HMA, heavy metal-associated domain"/>
    <property type="match status" value="1"/>
</dbReference>
<gene>
    <name evidence="8" type="primary">LOC120273793</name>
</gene>
<feature type="compositionally biased region" description="Acidic residues" evidence="5">
    <location>
        <begin position="202"/>
        <end position="211"/>
    </location>
</feature>
<keyword evidence="3" id="KW-0636">Prenylation</keyword>
<accession>A0AB40C982</accession>
<feature type="compositionally biased region" description="Pro residues" evidence="5">
    <location>
        <begin position="86"/>
        <end position="137"/>
    </location>
</feature>
<dbReference type="Proteomes" id="UP001515500">
    <property type="component" value="Chromosome 12"/>
</dbReference>
<dbReference type="PANTHER" id="PTHR45868">
    <property type="entry name" value="HEAVY METAL-ASSOCIATED ISOPRENYLATED PLANT PROTEIN 33-RELATED"/>
    <property type="match status" value="1"/>
</dbReference>
<evidence type="ECO:0000259" key="6">
    <source>
        <dbReference type="PROSITE" id="PS50846"/>
    </source>
</evidence>
<keyword evidence="3" id="KW-0449">Lipoprotein</keyword>
<feature type="compositionally biased region" description="Basic residues" evidence="5">
    <location>
        <begin position="181"/>
        <end position="190"/>
    </location>
</feature>
<sequence length="296" mass="32088">MASGESSPSQSLKYQTWVLRVSIHCEGCRKKVKRVLQNIDGVYEILIDSRQHKVTVTGNVAAETLIKKLAKSKKHAELWPESKPLNPNPNPNPDPNPNPNPAPNPNPPPSEKPSDPPANPDPKPTADPTPASTPAPKPADEAPAKPNPDETQPLILTTRKAPTTPIDTAAAAAVTDPAAGTKKKKKKNKKPNANIAAASGEVDPEDDEEPDQAATATPPPAHVIQHVHHVPVLSYSTAYPSTSNYGETYYASVPMHDNYYVQAPPYHPDAYYGRHVERQESYDYFSEENPNACGVM</sequence>
<evidence type="ECO:0000256" key="5">
    <source>
        <dbReference type="SAM" id="MobiDB-lite"/>
    </source>
</evidence>
<feature type="region of interest" description="Disordered" evidence="5">
    <location>
        <begin position="170"/>
        <end position="219"/>
    </location>
</feature>
<keyword evidence="7" id="KW-1185">Reference proteome</keyword>
<dbReference type="GO" id="GO:0046872">
    <property type="term" value="F:metal ion binding"/>
    <property type="evidence" value="ECO:0007669"/>
    <property type="project" value="UniProtKB-KW"/>
</dbReference>
<dbReference type="PANTHER" id="PTHR45868:SF80">
    <property type="entry name" value="F15K9.8-RELATED"/>
    <property type="match status" value="1"/>
</dbReference>
<dbReference type="Gene3D" id="3.30.70.100">
    <property type="match status" value="1"/>
</dbReference>
<evidence type="ECO:0000256" key="2">
    <source>
        <dbReference type="ARBA" id="ARBA00022723"/>
    </source>
</evidence>
<dbReference type="InterPro" id="IPR006121">
    <property type="entry name" value="HMA_dom"/>
</dbReference>
<keyword evidence="1" id="KW-0488">Methylation</keyword>